<dbReference type="Ensembl" id="ENSONIT00000060016.1">
    <property type="protein sequence ID" value="ENSONIP00000062956.1"/>
    <property type="gene ID" value="ENSONIG00000033681.1"/>
</dbReference>
<protein>
    <recommendedName>
        <fullName evidence="3">FERM domain-containing protein</fullName>
    </recommendedName>
</protein>
<dbReference type="PANTHER" id="PTHR46221:SF10">
    <property type="entry name" value="FERM AND PDZ DOMAIN-CONTAINING 1B"/>
    <property type="match status" value="1"/>
</dbReference>
<dbReference type="InParanoid" id="A0A669DW99"/>
<sequence length="133" mass="15412">MSAEKRARLRSNPVKVRFAEEVVVNGHTQVRKPYLIQKEAGNSLLFLPNVLKVYLENGQTKAFKFDNNTTVKKDLPEKNSHDYRCLFRVCFIPRDPGDLLQDDPSAFEYFFLQVREAPLFVVTITVILLRLLL</sequence>
<dbReference type="Proteomes" id="UP000005207">
    <property type="component" value="Linkage group LG2"/>
</dbReference>
<evidence type="ECO:0000313" key="1">
    <source>
        <dbReference type="Ensembl" id="ENSONIP00000062956.1"/>
    </source>
</evidence>
<evidence type="ECO:0000313" key="2">
    <source>
        <dbReference type="Proteomes" id="UP000005207"/>
    </source>
</evidence>
<accession>A0A669DW99</accession>
<dbReference type="PANTHER" id="PTHR46221">
    <property type="entry name" value="FERM AND PDZ DOMAIN-CONTAINING PROTEIN FAMILY MEMBER"/>
    <property type="match status" value="1"/>
</dbReference>
<reference evidence="2" key="1">
    <citation type="submission" date="2012-01" db="EMBL/GenBank/DDBJ databases">
        <title>The Genome Sequence of Oreochromis niloticus (Nile Tilapia).</title>
        <authorList>
            <consortium name="Broad Institute Genome Assembly Team"/>
            <consortium name="Broad Institute Sequencing Platform"/>
            <person name="Di Palma F."/>
            <person name="Johnson J."/>
            <person name="Lander E.S."/>
            <person name="Lindblad-Toh K."/>
        </authorList>
    </citation>
    <scope>NUCLEOTIDE SEQUENCE [LARGE SCALE GENOMIC DNA]</scope>
</reference>
<reference evidence="1" key="2">
    <citation type="submission" date="2025-08" db="UniProtKB">
        <authorList>
            <consortium name="Ensembl"/>
        </authorList>
    </citation>
    <scope>IDENTIFICATION</scope>
</reference>
<evidence type="ECO:0008006" key="3">
    <source>
        <dbReference type="Google" id="ProtNLM"/>
    </source>
</evidence>
<name>A0A669DW99_ORENI</name>
<organism evidence="1 2">
    <name type="scientific">Oreochromis niloticus</name>
    <name type="common">Nile tilapia</name>
    <name type="synonym">Tilapia nilotica</name>
    <dbReference type="NCBI Taxonomy" id="8128"/>
    <lineage>
        <taxon>Eukaryota</taxon>
        <taxon>Metazoa</taxon>
        <taxon>Chordata</taxon>
        <taxon>Craniata</taxon>
        <taxon>Vertebrata</taxon>
        <taxon>Euteleostomi</taxon>
        <taxon>Actinopterygii</taxon>
        <taxon>Neopterygii</taxon>
        <taxon>Teleostei</taxon>
        <taxon>Neoteleostei</taxon>
        <taxon>Acanthomorphata</taxon>
        <taxon>Ovalentaria</taxon>
        <taxon>Cichlomorphae</taxon>
        <taxon>Cichliformes</taxon>
        <taxon>Cichlidae</taxon>
        <taxon>African cichlids</taxon>
        <taxon>Pseudocrenilabrinae</taxon>
        <taxon>Oreochromini</taxon>
        <taxon>Oreochromis</taxon>
    </lineage>
</organism>
<dbReference type="GeneTree" id="ENSGT00950000183035"/>
<proteinExistence type="predicted"/>
<dbReference type="AlphaFoldDB" id="A0A669DW99"/>
<keyword evidence="2" id="KW-1185">Reference proteome</keyword>
<reference evidence="1" key="3">
    <citation type="submission" date="2025-09" db="UniProtKB">
        <authorList>
            <consortium name="Ensembl"/>
        </authorList>
    </citation>
    <scope>IDENTIFICATION</scope>
</reference>